<feature type="region of interest" description="Disordered" evidence="1">
    <location>
        <begin position="45"/>
        <end position="68"/>
    </location>
</feature>
<feature type="domain" description="DUF4408" evidence="3">
    <location>
        <begin position="10"/>
        <end position="42"/>
    </location>
</feature>
<comment type="caution">
    <text evidence="4">The sequence shown here is derived from an EMBL/GenBank/DDBJ whole genome shotgun (WGS) entry which is preliminary data.</text>
</comment>
<dbReference type="InterPro" id="IPR008480">
    <property type="entry name" value="DUF761_pln"/>
</dbReference>
<reference evidence="4 5" key="1">
    <citation type="submission" date="2019-12" db="EMBL/GenBank/DDBJ databases">
        <authorList>
            <person name="Alioto T."/>
            <person name="Alioto T."/>
            <person name="Gomez Garrido J."/>
        </authorList>
    </citation>
    <scope>NUCLEOTIDE SEQUENCE [LARGE SCALE GENOMIC DNA]</scope>
</reference>
<keyword evidence="5" id="KW-1185">Reference proteome</keyword>
<organism evidence="4 5">
    <name type="scientific">Olea europaea subsp. europaea</name>
    <dbReference type="NCBI Taxonomy" id="158383"/>
    <lineage>
        <taxon>Eukaryota</taxon>
        <taxon>Viridiplantae</taxon>
        <taxon>Streptophyta</taxon>
        <taxon>Embryophyta</taxon>
        <taxon>Tracheophyta</taxon>
        <taxon>Spermatophyta</taxon>
        <taxon>Magnoliopsida</taxon>
        <taxon>eudicotyledons</taxon>
        <taxon>Gunneridae</taxon>
        <taxon>Pentapetalae</taxon>
        <taxon>asterids</taxon>
        <taxon>lamiids</taxon>
        <taxon>Lamiales</taxon>
        <taxon>Oleaceae</taxon>
        <taxon>Oleeae</taxon>
        <taxon>Olea</taxon>
    </lineage>
</organism>
<dbReference type="AlphaFoldDB" id="A0A8S0Q094"/>
<name>A0A8S0Q094_OLEEU</name>
<feature type="compositionally biased region" description="Low complexity" evidence="1">
    <location>
        <begin position="45"/>
        <end position="63"/>
    </location>
</feature>
<keyword evidence="2" id="KW-0472">Membrane</keyword>
<dbReference type="Gramene" id="OE9A064527T1">
    <property type="protein sequence ID" value="OE9A064527C1"/>
    <property type="gene ID" value="OE9A064527"/>
</dbReference>
<evidence type="ECO:0000313" key="5">
    <source>
        <dbReference type="Proteomes" id="UP000594638"/>
    </source>
</evidence>
<gene>
    <name evidence="4" type="ORF">OLEA9_A064527</name>
</gene>
<feature type="transmembrane region" description="Helical" evidence="2">
    <location>
        <begin position="20"/>
        <end position="42"/>
    </location>
</feature>
<dbReference type="Pfam" id="PF14364">
    <property type="entry name" value="DUF4408"/>
    <property type="match status" value="1"/>
</dbReference>
<evidence type="ECO:0000256" key="2">
    <source>
        <dbReference type="SAM" id="Phobius"/>
    </source>
</evidence>
<dbReference type="PANTHER" id="PTHR33098">
    <property type="entry name" value="COTTON FIBER (DUF761)"/>
    <property type="match status" value="1"/>
</dbReference>
<proteinExistence type="predicted"/>
<evidence type="ECO:0000256" key="1">
    <source>
        <dbReference type="SAM" id="MobiDB-lite"/>
    </source>
</evidence>
<dbReference type="OrthoDB" id="1931904at2759"/>
<keyword evidence="2" id="KW-1133">Transmembrane helix</keyword>
<dbReference type="Pfam" id="PF05553">
    <property type="entry name" value="DUF761"/>
    <property type="match status" value="1"/>
</dbReference>
<accession>A0A8S0Q094</accession>
<dbReference type="EMBL" id="CACTIH010000334">
    <property type="protein sequence ID" value="CAA2959581.1"/>
    <property type="molecule type" value="Genomic_DNA"/>
</dbReference>
<keyword evidence="2" id="KW-0812">Transmembrane</keyword>
<evidence type="ECO:0000259" key="3">
    <source>
        <dbReference type="Pfam" id="PF14364"/>
    </source>
</evidence>
<dbReference type="Proteomes" id="UP000594638">
    <property type="component" value="Unassembled WGS sequence"/>
</dbReference>
<evidence type="ECO:0000313" key="4">
    <source>
        <dbReference type="EMBL" id="CAA2959581.1"/>
    </source>
</evidence>
<sequence length="290" mass="33267">MFGESASAIPSMWESMNSWFTPTVLFVLVNVVVGTIVFTSTFTNQKRNQNQQQTESQTDTQRQNVARSPSVLQRLKSINFYRSQDASQKSVTDSDNLFNLESSHEAQNFEAQAQYFFQPSHQESSQENHETALAQMHYILQQDLQETQAHLIFEEGKATHLDFLEVNEQKAEQNELRSMDEVYSEVTGSDFIRSKPDTEPASGEIPVKLPARMRKSTSLKSAFGHFVEENIVEARRPATMREKGNSKFPEDHEVDAKADDFINKFKNQLKLQRLDSIIRYKDMIGRGTKK</sequence>
<dbReference type="PANTHER" id="PTHR33098:SF53">
    <property type="entry name" value="OS05G0540900 PROTEIN"/>
    <property type="match status" value="1"/>
</dbReference>
<protein>
    <recommendedName>
        <fullName evidence="3">DUF4408 domain-containing protein</fullName>
    </recommendedName>
</protein>
<dbReference type="InterPro" id="IPR025520">
    <property type="entry name" value="DUF4408"/>
</dbReference>